<sequence length="261" mass="29647">MIGWEDIYKIVEAMMPLYAALVLGYSSVKWLRMFKSDECDAINRFNCYFIIPFFTFHFTSGVDPYHMNFRFLAADVVAKAIALACLALWIRFSKKDYSWLITSFSLSSFNNTLVVGVPLLKAMYGGLGENLVVQSSVIQSLVWLPILLFMFEFRRARGPKNGQEKPLQALSSATQSSTIAIEIVGSEDDTVKSAGEDSTLALSSSDFFTFMKKVWIRLARNPNNYACVVGIIWALLANRYHLCYIFWLAFCLSTIWIFLCV</sequence>
<dbReference type="AlphaFoldDB" id="A0A2Z7AXW1"/>
<feature type="transmembrane region" description="Helical" evidence="8">
    <location>
        <begin position="45"/>
        <end position="62"/>
    </location>
</feature>
<dbReference type="Pfam" id="PF03547">
    <property type="entry name" value="Mem_trans"/>
    <property type="match status" value="1"/>
</dbReference>
<dbReference type="Proteomes" id="UP000250235">
    <property type="component" value="Unassembled WGS sequence"/>
</dbReference>
<keyword evidence="7" id="KW-0927">Auxin signaling pathway</keyword>
<evidence type="ECO:0000256" key="2">
    <source>
        <dbReference type="ARBA" id="ARBA00009177"/>
    </source>
</evidence>
<dbReference type="InterPro" id="IPR004776">
    <property type="entry name" value="Mem_transp_PIN-like"/>
</dbReference>
<accession>A0A2Z7AXW1</accession>
<comment type="similarity">
    <text evidence="2">Belongs to the auxin efflux carrier (TC 2.A.69.1) family.</text>
</comment>
<evidence type="ECO:0000256" key="3">
    <source>
        <dbReference type="ARBA" id="ARBA00022448"/>
    </source>
</evidence>
<dbReference type="GO" id="GO:0005886">
    <property type="term" value="C:plasma membrane"/>
    <property type="evidence" value="ECO:0007669"/>
    <property type="project" value="TreeGrafter"/>
</dbReference>
<dbReference type="GO" id="GO:0009734">
    <property type="term" value="P:auxin-activated signaling pathway"/>
    <property type="evidence" value="ECO:0007669"/>
    <property type="project" value="UniProtKB-KW"/>
</dbReference>
<evidence type="ECO:0000256" key="1">
    <source>
        <dbReference type="ARBA" id="ARBA00004141"/>
    </source>
</evidence>
<feature type="transmembrane region" description="Helical" evidence="8">
    <location>
        <begin position="97"/>
        <end position="119"/>
    </location>
</feature>
<evidence type="ECO:0000313" key="9">
    <source>
        <dbReference type="EMBL" id="KZV26685.1"/>
    </source>
</evidence>
<keyword evidence="3" id="KW-0813">Transport</keyword>
<evidence type="ECO:0000256" key="4">
    <source>
        <dbReference type="ARBA" id="ARBA00022692"/>
    </source>
</evidence>
<name>A0A2Z7AXW1_9LAMI</name>
<dbReference type="PANTHER" id="PTHR31752">
    <property type="entry name" value="AUXIN EFFLUX CARRIER COMPONENT 1B-RELATED"/>
    <property type="match status" value="1"/>
</dbReference>
<dbReference type="PANTHER" id="PTHR31752:SF2">
    <property type="entry name" value="AUXIN EFFLUX CARRIER COMPONENT 5"/>
    <property type="match status" value="1"/>
</dbReference>
<keyword evidence="4 8" id="KW-0812">Transmembrane</keyword>
<organism evidence="9 10">
    <name type="scientific">Dorcoceras hygrometricum</name>
    <dbReference type="NCBI Taxonomy" id="472368"/>
    <lineage>
        <taxon>Eukaryota</taxon>
        <taxon>Viridiplantae</taxon>
        <taxon>Streptophyta</taxon>
        <taxon>Embryophyta</taxon>
        <taxon>Tracheophyta</taxon>
        <taxon>Spermatophyta</taxon>
        <taxon>Magnoliopsida</taxon>
        <taxon>eudicotyledons</taxon>
        <taxon>Gunneridae</taxon>
        <taxon>Pentapetalae</taxon>
        <taxon>asterids</taxon>
        <taxon>lamiids</taxon>
        <taxon>Lamiales</taxon>
        <taxon>Gesneriaceae</taxon>
        <taxon>Didymocarpoideae</taxon>
        <taxon>Trichosporeae</taxon>
        <taxon>Loxocarpinae</taxon>
        <taxon>Dorcoceras</taxon>
    </lineage>
</organism>
<evidence type="ECO:0000313" key="10">
    <source>
        <dbReference type="Proteomes" id="UP000250235"/>
    </source>
</evidence>
<proteinExistence type="inferred from homology"/>
<protein>
    <submittedName>
        <fullName evidence="9">Auxin efflux carrier component 8</fullName>
    </submittedName>
</protein>
<feature type="transmembrane region" description="Helical" evidence="8">
    <location>
        <begin position="131"/>
        <end position="151"/>
    </location>
</feature>
<feature type="transmembrane region" description="Helical" evidence="8">
    <location>
        <begin position="68"/>
        <end position="90"/>
    </location>
</feature>
<keyword evidence="10" id="KW-1185">Reference proteome</keyword>
<keyword evidence="6 8" id="KW-0472">Membrane</keyword>
<evidence type="ECO:0000256" key="5">
    <source>
        <dbReference type="ARBA" id="ARBA00022989"/>
    </source>
</evidence>
<dbReference type="GO" id="GO:0005783">
    <property type="term" value="C:endoplasmic reticulum"/>
    <property type="evidence" value="ECO:0007669"/>
    <property type="project" value="TreeGrafter"/>
</dbReference>
<feature type="transmembrane region" description="Helical" evidence="8">
    <location>
        <begin position="242"/>
        <end position="259"/>
    </location>
</feature>
<evidence type="ECO:0000256" key="8">
    <source>
        <dbReference type="SAM" id="Phobius"/>
    </source>
</evidence>
<gene>
    <name evidence="9" type="ORF">F511_34729</name>
</gene>
<dbReference type="GO" id="GO:0010329">
    <property type="term" value="F:auxin efflux transmembrane transporter activity"/>
    <property type="evidence" value="ECO:0007669"/>
    <property type="project" value="TreeGrafter"/>
</dbReference>
<dbReference type="EMBL" id="KV011173">
    <property type="protein sequence ID" value="KZV26685.1"/>
    <property type="molecule type" value="Genomic_DNA"/>
</dbReference>
<reference evidence="9 10" key="1">
    <citation type="journal article" date="2015" name="Proc. Natl. Acad. Sci. U.S.A.">
        <title>The resurrection genome of Boea hygrometrica: A blueprint for survival of dehydration.</title>
        <authorList>
            <person name="Xiao L."/>
            <person name="Yang G."/>
            <person name="Zhang L."/>
            <person name="Yang X."/>
            <person name="Zhao S."/>
            <person name="Ji Z."/>
            <person name="Zhou Q."/>
            <person name="Hu M."/>
            <person name="Wang Y."/>
            <person name="Chen M."/>
            <person name="Xu Y."/>
            <person name="Jin H."/>
            <person name="Xiao X."/>
            <person name="Hu G."/>
            <person name="Bao F."/>
            <person name="Hu Y."/>
            <person name="Wan P."/>
            <person name="Li L."/>
            <person name="Deng X."/>
            <person name="Kuang T."/>
            <person name="Xiang C."/>
            <person name="Zhu J.K."/>
            <person name="Oliver M.J."/>
            <person name="He Y."/>
        </authorList>
    </citation>
    <scope>NUCLEOTIDE SEQUENCE [LARGE SCALE GENOMIC DNA]</scope>
    <source>
        <strain evidence="10">cv. XS01</strain>
    </source>
</reference>
<dbReference type="GO" id="GO:0009926">
    <property type="term" value="P:auxin polar transport"/>
    <property type="evidence" value="ECO:0007669"/>
    <property type="project" value="TreeGrafter"/>
</dbReference>
<evidence type="ECO:0000256" key="7">
    <source>
        <dbReference type="ARBA" id="ARBA00023294"/>
    </source>
</evidence>
<dbReference type="InterPro" id="IPR051107">
    <property type="entry name" value="Auxin_Efflux_Carrier"/>
</dbReference>
<feature type="transmembrane region" description="Helical" evidence="8">
    <location>
        <begin position="6"/>
        <end position="25"/>
    </location>
</feature>
<dbReference type="OrthoDB" id="2133778at2759"/>
<keyword evidence="5 8" id="KW-1133">Transmembrane helix</keyword>
<comment type="subcellular location">
    <subcellularLocation>
        <location evidence="1">Membrane</location>
        <topology evidence="1">Multi-pass membrane protein</topology>
    </subcellularLocation>
</comment>
<evidence type="ECO:0000256" key="6">
    <source>
        <dbReference type="ARBA" id="ARBA00023136"/>
    </source>
</evidence>